<dbReference type="EMBL" id="CP134050">
    <property type="protein sequence ID" value="WNC12988.1"/>
    <property type="molecule type" value="Genomic_DNA"/>
</dbReference>
<proteinExistence type="predicted"/>
<dbReference type="Pfam" id="PF01418">
    <property type="entry name" value="HTH_6"/>
    <property type="match status" value="1"/>
</dbReference>
<protein>
    <submittedName>
        <fullName evidence="3">MurR/RpiR family transcriptional regulator</fullName>
    </submittedName>
</protein>
<dbReference type="InterPro" id="IPR047640">
    <property type="entry name" value="RpiR-like"/>
</dbReference>
<keyword evidence="4" id="KW-1185">Reference proteome</keyword>
<dbReference type="Gene3D" id="3.40.50.10490">
    <property type="entry name" value="Glucose-6-phosphate isomerase like protein, domain 1"/>
    <property type="match status" value="1"/>
</dbReference>
<reference evidence="3 4" key="1">
    <citation type="submission" date="2023-09" db="EMBL/GenBank/DDBJ databases">
        <title>Complete Genome and Methylome dissection of Bacillus brevis NEB573 original source of BbsI restriction endonuclease.</title>
        <authorList>
            <person name="Fomenkov A."/>
            <person name="Roberts R.D."/>
        </authorList>
    </citation>
    <scope>NUCLEOTIDE SEQUENCE [LARGE SCALE GENOMIC DNA]</scope>
    <source>
        <strain evidence="3 4">NEB573</strain>
    </source>
</reference>
<dbReference type="InterPro" id="IPR046348">
    <property type="entry name" value="SIS_dom_sf"/>
</dbReference>
<name>A0ABY9T3K4_BREBE</name>
<dbReference type="PANTHER" id="PTHR30514">
    <property type="entry name" value="GLUCOKINASE"/>
    <property type="match status" value="1"/>
</dbReference>
<dbReference type="Proteomes" id="UP001256827">
    <property type="component" value="Chromosome"/>
</dbReference>
<organism evidence="3 4">
    <name type="scientific">Brevibacillus brevis</name>
    <name type="common">Bacillus brevis</name>
    <dbReference type="NCBI Taxonomy" id="1393"/>
    <lineage>
        <taxon>Bacteria</taxon>
        <taxon>Bacillati</taxon>
        <taxon>Bacillota</taxon>
        <taxon>Bacilli</taxon>
        <taxon>Bacillales</taxon>
        <taxon>Paenibacillaceae</taxon>
        <taxon>Brevibacillus</taxon>
    </lineage>
</organism>
<dbReference type="InterPro" id="IPR036388">
    <property type="entry name" value="WH-like_DNA-bd_sf"/>
</dbReference>
<gene>
    <name evidence="3" type="ORF">RGB73_19960</name>
</gene>
<dbReference type="RefSeq" id="WP_310764503.1">
    <property type="nucleotide sequence ID" value="NZ_CP134050.1"/>
</dbReference>
<feature type="domain" description="HTH rpiR-type" evidence="1">
    <location>
        <begin position="3"/>
        <end position="79"/>
    </location>
</feature>
<dbReference type="PROSITE" id="PS51464">
    <property type="entry name" value="SIS"/>
    <property type="match status" value="1"/>
</dbReference>
<dbReference type="InterPro" id="IPR001347">
    <property type="entry name" value="SIS_dom"/>
</dbReference>
<dbReference type="Pfam" id="PF01380">
    <property type="entry name" value="SIS"/>
    <property type="match status" value="1"/>
</dbReference>
<dbReference type="InterPro" id="IPR000281">
    <property type="entry name" value="HTH_RpiR"/>
</dbReference>
<evidence type="ECO:0000313" key="4">
    <source>
        <dbReference type="Proteomes" id="UP001256827"/>
    </source>
</evidence>
<dbReference type="SUPFAM" id="SSF46689">
    <property type="entry name" value="Homeodomain-like"/>
    <property type="match status" value="1"/>
</dbReference>
<accession>A0ABY9T3K4</accession>
<dbReference type="SUPFAM" id="SSF53697">
    <property type="entry name" value="SIS domain"/>
    <property type="match status" value="1"/>
</dbReference>
<sequence>MTESVHERIRKAYEQLTNQQKLVAKYILDEPNQVALNPAKVIGANSGTSETTVIRLCYALGYSGFTELQNEIRQSLLFPVIRESVVQTLHDTTYEFTDSEDVISFTLEQDVAFIQKTLNELDRGLFERAIQSIVQAKKIVVVGGRTSYAPAYWLAYALNIVKGETLLYRGQIDDANLLISEADRDWLMIALVFPRYLQDTLQFAKAAKDKGAKILVITDHELSPVGPLADVLLKVTTPSPPTLKGMSSIFTLLNALMIGVSQMDGEKVKKRIKKYDETSQQFYPFVQEHD</sequence>
<feature type="domain" description="SIS" evidence="2">
    <location>
        <begin position="129"/>
        <end position="266"/>
    </location>
</feature>
<evidence type="ECO:0000259" key="2">
    <source>
        <dbReference type="PROSITE" id="PS51464"/>
    </source>
</evidence>
<dbReference type="PROSITE" id="PS51071">
    <property type="entry name" value="HTH_RPIR"/>
    <property type="match status" value="1"/>
</dbReference>
<evidence type="ECO:0000313" key="3">
    <source>
        <dbReference type="EMBL" id="WNC12988.1"/>
    </source>
</evidence>
<dbReference type="InterPro" id="IPR009057">
    <property type="entry name" value="Homeodomain-like_sf"/>
</dbReference>
<dbReference type="Gene3D" id="1.10.10.10">
    <property type="entry name" value="Winged helix-like DNA-binding domain superfamily/Winged helix DNA-binding domain"/>
    <property type="match status" value="1"/>
</dbReference>
<evidence type="ECO:0000259" key="1">
    <source>
        <dbReference type="PROSITE" id="PS51071"/>
    </source>
</evidence>